<accession>A0A7W7HLJ5</accession>
<dbReference type="EMBL" id="JACHNC010000001">
    <property type="protein sequence ID" value="MBB4752437.1"/>
    <property type="molecule type" value="Genomic_DNA"/>
</dbReference>
<keyword evidence="5" id="KW-1185">Reference proteome</keyword>
<evidence type="ECO:0000313" key="3">
    <source>
        <dbReference type="EMBL" id="MBB4752437.1"/>
    </source>
</evidence>
<dbReference type="SUPFAM" id="SSF53850">
    <property type="entry name" value="Periplasmic binding protein-like II"/>
    <property type="match status" value="1"/>
</dbReference>
<reference evidence="3 4" key="1">
    <citation type="submission" date="2020-08" db="EMBL/GenBank/DDBJ databases">
        <title>Sequencing the genomes of 1000 actinobacteria strains.</title>
        <authorList>
            <person name="Klenk H.-P."/>
        </authorList>
    </citation>
    <scope>NUCLEOTIDE SEQUENCE [LARGE SCALE GENOMIC DNA]</scope>
    <source>
        <strain evidence="3 4">DSM 43150</strain>
    </source>
</reference>
<evidence type="ECO:0000313" key="4">
    <source>
        <dbReference type="Proteomes" id="UP000590511"/>
    </source>
</evidence>
<evidence type="ECO:0000259" key="1">
    <source>
        <dbReference type="Pfam" id="PF03466"/>
    </source>
</evidence>
<protein>
    <submittedName>
        <fullName evidence="3">DNA-binding transcriptional LysR family regulator</fullName>
    </submittedName>
</protein>
<proteinExistence type="predicted"/>
<dbReference type="InterPro" id="IPR005119">
    <property type="entry name" value="LysR_subst-bd"/>
</dbReference>
<gene>
    <name evidence="2" type="ORF">Alo02nite_86870</name>
    <name evidence="3" type="ORF">BJ964_006598</name>
</gene>
<keyword evidence="3" id="KW-0238">DNA-binding</keyword>
<sequence>MAPSYLHLRIRGRGLAALADEPWVTGRRDSGLDTAVMRAGRSGGFVPQVKHRVIGAPNVCELAATEVAAAIVPRLAVPAHLEGLIVEGPALGGRTISAVVREGRHRDPNIASVLRILRTVADDIAPSLRTSRFVIAS</sequence>
<dbReference type="Proteomes" id="UP000631312">
    <property type="component" value="Unassembled WGS sequence"/>
</dbReference>
<dbReference type="AlphaFoldDB" id="A0A7W7HLJ5"/>
<name>A0A7W7HLJ5_9ACTN</name>
<organism evidence="3 4">
    <name type="scientific">Actinoplanes lobatus</name>
    <dbReference type="NCBI Taxonomy" id="113568"/>
    <lineage>
        <taxon>Bacteria</taxon>
        <taxon>Bacillati</taxon>
        <taxon>Actinomycetota</taxon>
        <taxon>Actinomycetes</taxon>
        <taxon>Micromonosporales</taxon>
        <taxon>Micromonosporaceae</taxon>
        <taxon>Actinoplanes</taxon>
    </lineage>
</organism>
<evidence type="ECO:0000313" key="5">
    <source>
        <dbReference type="Proteomes" id="UP000631312"/>
    </source>
</evidence>
<dbReference type="Proteomes" id="UP000590511">
    <property type="component" value="Unassembled WGS sequence"/>
</dbReference>
<feature type="domain" description="LysR substrate-binding" evidence="1">
    <location>
        <begin position="14"/>
        <end position="120"/>
    </location>
</feature>
<dbReference type="EMBL" id="BOMP01000174">
    <property type="protein sequence ID" value="GIE45789.1"/>
    <property type="molecule type" value="Genomic_DNA"/>
</dbReference>
<dbReference type="Pfam" id="PF03466">
    <property type="entry name" value="LysR_substrate"/>
    <property type="match status" value="1"/>
</dbReference>
<evidence type="ECO:0000313" key="2">
    <source>
        <dbReference type="EMBL" id="GIE45789.1"/>
    </source>
</evidence>
<dbReference type="Gene3D" id="3.40.190.10">
    <property type="entry name" value="Periplasmic binding protein-like II"/>
    <property type="match status" value="2"/>
</dbReference>
<dbReference type="GO" id="GO:0003677">
    <property type="term" value="F:DNA binding"/>
    <property type="evidence" value="ECO:0007669"/>
    <property type="project" value="UniProtKB-KW"/>
</dbReference>
<comment type="caution">
    <text evidence="3">The sequence shown here is derived from an EMBL/GenBank/DDBJ whole genome shotgun (WGS) entry which is preliminary data.</text>
</comment>
<reference evidence="2 5" key="2">
    <citation type="submission" date="2021-01" db="EMBL/GenBank/DDBJ databases">
        <title>Whole genome shotgun sequence of Actinoplanes lobatus NBRC 12513.</title>
        <authorList>
            <person name="Komaki H."/>
            <person name="Tamura T."/>
        </authorList>
    </citation>
    <scope>NUCLEOTIDE SEQUENCE [LARGE SCALE GENOMIC DNA]</scope>
    <source>
        <strain evidence="2 5">NBRC 12513</strain>
    </source>
</reference>